<evidence type="ECO:0000313" key="2">
    <source>
        <dbReference type="Proteomes" id="UP001437256"/>
    </source>
</evidence>
<comment type="caution">
    <text evidence="1">The sequence shown here is derived from an EMBL/GenBank/DDBJ whole genome shotgun (WGS) entry which is preliminary data.</text>
</comment>
<organism evidence="1 2">
    <name type="scientific">Marasmius tenuissimus</name>
    <dbReference type="NCBI Taxonomy" id="585030"/>
    <lineage>
        <taxon>Eukaryota</taxon>
        <taxon>Fungi</taxon>
        <taxon>Dikarya</taxon>
        <taxon>Basidiomycota</taxon>
        <taxon>Agaricomycotina</taxon>
        <taxon>Agaricomycetes</taxon>
        <taxon>Agaricomycetidae</taxon>
        <taxon>Agaricales</taxon>
        <taxon>Marasmiineae</taxon>
        <taxon>Marasmiaceae</taxon>
        <taxon>Marasmius</taxon>
    </lineage>
</organism>
<name>A0ABR2ZT97_9AGAR</name>
<dbReference type="EMBL" id="JBBXMP010000063">
    <property type="protein sequence ID" value="KAL0064351.1"/>
    <property type="molecule type" value="Genomic_DNA"/>
</dbReference>
<reference evidence="1 2" key="1">
    <citation type="submission" date="2024-05" db="EMBL/GenBank/DDBJ databases">
        <title>A draft genome resource for the thread blight pathogen Marasmius tenuissimus strain MS-2.</title>
        <authorList>
            <person name="Yulfo-Soto G.E."/>
            <person name="Baruah I.K."/>
            <person name="Amoako-Attah I."/>
            <person name="Bukari Y."/>
            <person name="Meinhardt L.W."/>
            <person name="Bailey B.A."/>
            <person name="Cohen S.P."/>
        </authorList>
    </citation>
    <scope>NUCLEOTIDE SEQUENCE [LARGE SCALE GENOMIC DNA]</scope>
    <source>
        <strain evidence="1 2">MS-2</strain>
    </source>
</reference>
<evidence type="ECO:0000313" key="1">
    <source>
        <dbReference type="EMBL" id="KAL0064351.1"/>
    </source>
</evidence>
<accession>A0ABR2ZT97</accession>
<keyword evidence="2" id="KW-1185">Reference proteome</keyword>
<dbReference type="Proteomes" id="UP001437256">
    <property type="component" value="Unassembled WGS sequence"/>
</dbReference>
<protein>
    <submittedName>
        <fullName evidence="1">Uncharacterized protein</fullName>
    </submittedName>
</protein>
<proteinExistence type="predicted"/>
<sequence>MRFQPFHQPPPPPSASLHASPVATKVIESLEQLTEQHSFANRVSNLHMVLSLSPEFHHICSWIWSFVSSVRVLHSTQNPIGISLREFYRKLLYASTAAIGCFSLKCHDKSSSSSETASPHTDVTYTDLTPLAAQLRDREGFLSDLVAALTWAHECDEEGDLYESVLHAVVVLYRDQSPAVLSNVEHLNRFLERFRQLRVDNEIVIYRTQIMSKMIVSIIHHLDLSDAMLERTTIAQTMCQKLCHLSVVLVEGKWPSSGLDCYSTVGLAATITWCLTSILLVLGQGGDSPPIRVAINEGILLSLHISRILLSEPSFWHNSGSEREKYCPIIADAMQTIVLSLAASLPFPRIWSVVKSDLKAVDFDTLEPMEEFSMVEAAWGFVLTLAVNGDHQNGRYSRRAAVAGKNCTALLCARVHIGERMAVDIAKNVLVVFGHPSLAHYA</sequence>
<gene>
    <name evidence="1" type="ORF">AAF712_008651</name>
</gene>